<feature type="binding site" evidence="15">
    <location>
        <begin position="373"/>
        <end position="376"/>
    </location>
    <ligand>
        <name>ATP</name>
        <dbReference type="ChEBI" id="CHEBI:30616"/>
    </ligand>
</feature>
<keyword evidence="12" id="KW-0460">Magnesium</keyword>
<feature type="binding site" evidence="14">
    <location>
        <position position="171"/>
    </location>
    <ligand>
        <name>(2R)-3-phosphoglycerate</name>
        <dbReference type="ChEBI" id="CHEBI:58272"/>
    </ligand>
</feature>
<feature type="binding site" evidence="14">
    <location>
        <position position="123"/>
    </location>
    <ligand>
        <name>(2R)-3-phosphoglycerate</name>
        <dbReference type="ChEBI" id="CHEBI:58272"/>
    </ligand>
</feature>
<feature type="binding site" evidence="15">
    <location>
        <position position="313"/>
    </location>
    <ligand>
        <name>ATP</name>
        <dbReference type="ChEBI" id="CHEBI:30616"/>
    </ligand>
</feature>
<keyword evidence="9" id="KW-0547">Nucleotide-binding</keyword>
<dbReference type="GO" id="GO:0043531">
    <property type="term" value="F:ADP binding"/>
    <property type="evidence" value="ECO:0007669"/>
    <property type="project" value="TreeGrafter"/>
</dbReference>
<keyword evidence="7 16" id="KW-0808">Transferase</keyword>
<name>A0A974H7A6_XENLA</name>
<dbReference type="FunFam" id="3.40.50.1260:FF:000019">
    <property type="entry name" value="Phosphoglycerate kinase 1"/>
    <property type="match status" value="1"/>
</dbReference>
<evidence type="ECO:0000256" key="12">
    <source>
        <dbReference type="ARBA" id="ARBA00022842"/>
    </source>
</evidence>
<dbReference type="Pfam" id="PF00162">
    <property type="entry name" value="PGK"/>
    <property type="match status" value="1"/>
</dbReference>
<dbReference type="GO" id="GO:0005829">
    <property type="term" value="C:cytosol"/>
    <property type="evidence" value="ECO:0007669"/>
    <property type="project" value="TreeGrafter"/>
</dbReference>
<accession>A0A974H7A6</accession>
<keyword evidence="8" id="KW-0479">Metal-binding</keyword>
<dbReference type="Gene3D" id="3.40.50.1260">
    <property type="entry name" value="Phosphoglycerate kinase, N-terminal domain"/>
    <property type="match status" value="3"/>
</dbReference>
<organism evidence="18 19">
    <name type="scientific">Xenopus laevis</name>
    <name type="common">African clawed frog</name>
    <dbReference type="NCBI Taxonomy" id="8355"/>
    <lineage>
        <taxon>Eukaryota</taxon>
        <taxon>Metazoa</taxon>
        <taxon>Chordata</taxon>
        <taxon>Craniata</taxon>
        <taxon>Vertebrata</taxon>
        <taxon>Euteleostomi</taxon>
        <taxon>Amphibia</taxon>
        <taxon>Batrachia</taxon>
        <taxon>Anura</taxon>
        <taxon>Pipoidea</taxon>
        <taxon>Pipidae</taxon>
        <taxon>Xenopodinae</taxon>
        <taxon>Xenopus</taxon>
        <taxon>Xenopus</taxon>
    </lineage>
</organism>
<dbReference type="InterPro" id="IPR015824">
    <property type="entry name" value="Phosphoglycerate_kinase_N"/>
</dbReference>
<sequence>MSLSNKLTLDKVDVKGKRVVMRVDFNVPMKNNKITNNQRIKAAVPSIQHCLDNGAKSVVLMSHLGRPDGVPMPDKYSLAPAAEELKALMKREIVFLKDCVGPEVEAACADPAPGTVLLLENLRFHVEEEGKGKDASGNKIKADAAKVDTFRASLSKLGDVYINDAFGTAHRAHSSMVGVKLPQRAAGFLMKKELDYFAKALENPERPFLAILGGAKVKDKIQLISNMLDKVNEMIIGGGMAFTFLKVLNNMSIGTSLYDEEGATIVKDLMAKAEKNGVKITLPVDFTTAEKFDENASTGQASVSAGIPDGWMGLDCGPESVKLFVEAVGRAKQIVWNGPVGVFEWDNFAKGTKAVMDKVVEVTGKGCITIIGGGDTATCCAKWDTEDKVSHVSTGGGASLELLEGKVLPGVDALSNV</sequence>
<evidence type="ECO:0000256" key="16">
    <source>
        <dbReference type="RuleBase" id="RU000532"/>
    </source>
</evidence>
<dbReference type="CDD" id="cd00318">
    <property type="entry name" value="Phosphoglycerate_kinase"/>
    <property type="match status" value="1"/>
</dbReference>
<evidence type="ECO:0000256" key="15">
    <source>
        <dbReference type="PIRSR" id="PIRSR000724-2"/>
    </source>
</evidence>
<evidence type="ECO:0000256" key="7">
    <source>
        <dbReference type="ARBA" id="ARBA00022679"/>
    </source>
</evidence>
<evidence type="ECO:0000256" key="8">
    <source>
        <dbReference type="ARBA" id="ARBA00022723"/>
    </source>
</evidence>
<dbReference type="InterPro" id="IPR015911">
    <property type="entry name" value="Phosphoglycerate_kinase_CS"/>
</dbReference>
<evidence type="ECO:0000256" key="11">
    <source>
        <dbReference type="ARBA" id="ARBA00022840"/>
    </source>
</evidence>
<evidence type="ECO:0000256" key="2">
    <source>
        <dbReference type="ARBA" id="ARBA00001946"/>
    </source>
</evidence>
<dbReference type="GO" id="GO:0006094">
    <property type="term" value="P:gluconeogenesis"/>
    <property type="evidence" value="ECO:0007669"/>
    <property type="project" value="TreeGrafter"/>
</dbReference>
<comment type="similarity">
    <text evidence="5 16">Belongs to the phosphoglycerate kinase family.</text>
</comment>
<dbReference type="PANTHER" id="PTHR11406:SF0">
    <property type="entry name" value="PHOSPHOGLYCERATE KINASE"/>
    <property type="match status" value="1"/>
</dbReference>
<dbReference type="EMBL" id="CM004480">
    <property type="protein sequence ID" value="OCT67594.1"/>
    <property type="molecule type" value="Genomic_DNA"/>
</dbReference>
<dbReference type="SMR" id="A0A974H7A6"/>
<reference evidence="19" key="1">
    <citation type="journal article" date="2016" name="Nature">
        <title>Genome evolution in the allotetraploid frog Xenopus laevis.</title>
        <authorList>
            <person name="Session A.M."/>
            <person name="Uno Y."/>
            <person name="Kwon T."/>
            <person name="Chapman J.A."/>
            <person name="Toyoda A."/>
            <person name="Takahashi S."/>
            <person name="Fukui A."/>
            <person name="Hikosaka A."/>
            <person name="Suzuki A."/>
            <person name="Kondo M."/>
            <person name="van Heeringen S.J."/>
            <person name="Quigley I."/>
            <person name="Heinz S."/>
            <person name="Ogino H."/>
            <person name="Ochi H."/>
            <person name="Hellsten U."/>
            <person name="Lyons J.B."/>
            <person name="Simakov O."/>
            <person name="Putnam N."/>
            <person name="Stites J."/>
            <person name="Kuroki Y."/>
            <person name="Tanaka T."/>
            <person name="Michiue T."/>
            <person name="Watanabe M."/>
            <person name="Bogdanovic O."/>
            <person name="Lister R."/>
            <person name="Georgiou G."/>
            <person name="Paranjpe S.S."/>
            <person name="van Kruijsbergen I."/>
            <person name="Shu S."/>
            <person name="Carlson J."/>
            <person name="Kinoshita T."/>
            <person name="Ohta Y."/>
            <person name="Mawaribuchi S."/>
            <person name="Jenkins J."/>
            <person name="Grimwood J."/>
            <person name="Schmutz J."/>
            <person name="Mitros T."/>
            <person name="Mozaffari S.V."/>
            <person name="Suzuki Y."/>
            <person name="Haramoto Y."/>
            <person name="Yamamoto T.S."/>
            <person name="Takagi C."/>
            <person name="Heald R."/>
            <person name="Miller K."/>
            <person name="Haudenschild C."/>
            <person name="Kitzman J."/>
            <person name="Nakayama T."/>
            <person name="Izutsu Y."/>
            <person name="Robert J."/>
            <person name="Fortriede J."/>
            <person name="Burns K."/>
            <person name="Lotay V."/>
            <person name="Karimi K."/>
            <person name="Yasuoka Y."/>
            <person name="Dichmann D.S."/>
            <person name="Flajnik M.F."/>
            <person name="Houston D.W."/>
            <person name="Shendure J."/>
            <person name="DuPasquier L."/>
            <person name="Vize P.D."/>
            <person name="Zorn A.M."/>
            <person name="Ito M."/>
            <person name="Marcotte E.M."/>
            <person name="Wallingford J.B."/>
            <person name="Ito Y."/>
            <person name="Asashima M."/>
            <person name="Ueno N."/>
            <person name="Matsuda Y."/>
            <person name="Veenstra G.J."/>
            <person name="Fujiyama A."/>
            <person name="Harland R.M."/>
            <person name="Taira M."/>
            <person name="Rokhsar D.S."/>
        </authorList>
    </citation>
    <scope>NUCLEOTIDE SEQUENCE [LARGE SCALE GENOMIC DNA]</scope>
    <source>
        <strain evidence="19">J</strain>
    </source>
</reference>
<evidence type="ECO:0000256" key="13">
    <source>
        <dbReference type="ARBA" id="ARBA00023152"/>
    </source>
</evidence>
<dbReference type="OMA" id="DMIFDIG"/>
<comment type="subcellular location">
    <subcellularLocation>
        <location evidence="3">Cytoplasm</location>
    </subcellularLocation>
</comment>
<evidence type="ECO:0000256" key="14">
    <source>
        <dbReference type="PIRSR" id="PIRSR000724-1"/>
    </source>
</evidence>
<feature type="binding site" evidence="15">
    <location>
        <position position="220"/>
    </location>
    <ligand>
        <name>ATP</name>
        <dbReference type="ChEBI" id="CHEBI:30616"/>
    </ligand>
</feature>
<dbReference type="InterPro" id="IPR036043">
    <property type="entry name" value="Phosphoglycerate_kinase_sf"/>
</dbReference>
<comment type="catalytic activity">
    <reaction evidence="1 16">
        <text>(2R)-3-phosphoglycerate + ATP = (2R)-3-phospho-glyceroyl phosphate + ADP</text>
        <dbReference type="Rhea" id="RHEA:14801"/>
        <dbReference type="ChEBI" id="CHEBI:30616"/>
        <dbReference type="ChEBI" id="CHEBI:57604"/>
        <dbReference type="ChEBI" id="CHEBI:58272"/>
        <dbReference type="ChEBI" id="CHEBI:456216"/>
        <dbReference type="EC" id="2.7.2.3"/>
    </reaction>
</comment>
<evidence type="ECO:0000256" key="6">
    <source>
        <dbReference type="ARBA" id="ARBA00013061"/>
    </source>
</evidence>
<comment type="cofactor">
    <cofactor evidence="2">
        <name>Mg(2+)</name>
        <dbReference type="ChEBI" id="CHEBI:18420"/>
    </cofactor>
</comment>
<evidence type="ECO:0000256" key="9">
    <source>
        <dbReference type="ARBA" id="ARBA00022741"/>
    </source>
</evidence>
<comment type="subunit">
    <text evidence="17">Monomer.</text>
</comment>
<gene>
    <name evidence="18" type="ORF">XELAEV_18038892mg</name>
</gene>
<evidence type="ECO:0000256" key="4">
    <source>
        <dbReference type="ARBA" id="ARBA00004838"/>
    </source>
</evidence>
<keyword evidence="11 15" id="KW-0067">ATP-binding</keyword>
<dbReference type="GO" id="GO:0046872">
    <property type="term" value="F:metal ion binding"/>
    <property type="evidence" value="ECO:0007669"/>
    <property type="project" value="UniProtKB-KW"/>
</dbReference>
<dbReference type="FunFam" id="3.40.50.1260:FF:000031">
    <property type="entry name" value="Phosphoglycerate kinase 1"/>
    <property type="match status" value="1"/>
</dbReference>
<keyword evidence="13" id="KW-0324">Glycolysis</keyword>
<evidence type="ECO:0000256" key="10">
    <source>
        <dbReference type="ARBA" id="ARBA00022777"/>
    </source>
</evidence>
<feature type="binding site" evidence="14">
    <location>
        <begin position="24"/>
        <end position="26"/>
    </location>
    <ligand>
        <name>substrate</name>
    </ligand>
</feature>
<dbReference type="PANTHER" id="PTHR11406">
    <property type="entry name" value="PHOSPHOGLYCERATE KINASE"/>
    <property type="match status" value="1"/>
</dbReference>
<evidence type="ECO:0000256" key="3">
    <source>
        <dbReference type="ARBA" id="ARBA00004496"/>
    </source>
</evidence>
<dbReference type="GO" id="GO:0005524">
    <property type="term" value="F:ATP binding"/>
    <property type="evidence" value="ECO:0007669"/>
    <property type="project" value="UniProtKB-KW"/>
</dbReference>
<dbReference type="GO" id="GO:0006096">
    <property type="term" value="P:glycolytic process"/>
    <property type="evidence" value="ECO:0007669"/>
    <property type="project" value="UniProtKB-KW"/>
</dbReference>
<comment type="pathway">
    <text evidence="4 16">Carbohydrate degradation; glycolysis; pyruvate from D-glyceraldehyde 3-phosphate: step 2/5.</text>
</comment>
<dbReference type="SUPFAM" id="SSF53748">
    <property type="entry name" value="Phosphoglycerate kinase"/>
    <property type="match status" value="1"/>
</dbReference>
<evidence type="ECO:0000313" key="19">
    <source>
        <dbReference type="Proteomes" id="UP000694892"/>
    </source>
</evidence>
<proteinExistence type="inferred from homology"/>
<dbReference type="AlphaFoldDB" id="A0A974H7A6"/>
<feature type="binding site" evidence="14">
    <location>
        <position position="39"/>
    </location>
    <ligand>
        <name>(2R)-3-phosphoglycerate</name>
        <dbReference type="ChEBI" id="CHEBI:58272"/>
    </ligand>
</feature>
<evidence type="ECO:0000313" key="18">
    <source>
        <dbReference type="EMBL" id="OCT67594.1"/>
    </source>
</evidence>
<evidence type="ECO:0000256" key="1">
    <source>
        <dbReference type="ARBA" id="ARBA00000642"/>
    </source>
</evidence>
<dbReference type="PRINTS" id="PR00477">
    <property type="entry name" value="PHGLYCKINASE"/>
</dbReference>
<protein>
    <recommendedName>
        <fullName evidence="6 16">Phosphoglycerate kinase</fullName>
        <ecNumber evidence="6 16">2.7.2.3</ecNumber>
    </recommendedName>
</protein>
<dbReference type="PIRSF" id="PIRSF000724">
    <property type="entry name" value="Pgk"/>
    <property type="match status" value="1"/>
</dbReference>
<keyword evidence="10 16" id="KW-0418">Kinase</keyword>
<dbReference type="InterPro" id="IPR001576">
    <property type="entry name" value="Phosphoglycerate_kinase"/>
</dbReference>
<evidence type="ECO:0000256" key="17">
    <source>
        <dbReference type="RuleBase" id="RU000696"/>
    </source>
</evidence>
<dbReference type="HAMAP" id="MF_00145">
    <property type="entry name" value="Phosphoglyc_kinase"/>
    <property type="match status" value="1"/>
</dbReference>
<feature type="binding site" evidence="14">
    <location>
        <begin position="63"/>
        <end position="66"/>
    </location>
    <ligand>
        <name>substrate</name>
    </ligand>
</feature>
<dbReference type="PROSITE" id="PS00111">
    <property type="entry name" value="PGLYCERATE_KINASE"/>
    <property type="match status" value="1"/>
</dbReference>
<dbReference type="EC" id="2.7.2.3" evidence="6 16"/>
<dbReference type="GO" id="GO:0004618">
    <property type="term" value="F:phosphoglycerate kinase activity"/>
    <property type="evidence" value="ECO:0007669"/>
    <property type="project" value="UniProtKB-EC"/>
</dbReference>
<dbReference type="KEGG" id="xla:446763"/>
<feature type="binding site" evidence="15">
    <location>
        <position position="344"/>
    </location>
    <ligand>
        <name>ATP</name>
        <dbReference type="ChEBI" id="CHEBI:30616"/>
    </ligand>
</feature>
<evidence type="ECO:0000256" key="5">
    <source>
        <dbReference type="ARBA" id="ARBA00008982"/>
    </source>
</evidence>
<dbReference type="OrthoDB" id="275353at2759"/>
<dbReference type="Proteomes" id="UP000694892">
    <property type="component" value="Chromosome 8L"/>
</dbReference>